<keyword evidence="1" id="KW-0808">Transferase</keyword>
<dbReference type="VEuPathDB" id="VectorBase:ASIC018606"/>
<sequence>MKPSAPPDDPEMYDGTTMVPGGWVVSGVFTALHRLSTPTGHNSDISGSAVRRLTVGQILF</sequence>
<proteinExistence type="predicted"/>
<accession>A0A084WJE2</accession>
<gene>
    <name evidence="1" type="ORF">ZHAS_00018606</name>
</gene>
<dbReference type="EMBL" id="KE525348">
    <property type="protein sequence ID" value="KFB50336.1"/>
    <property type="molecule type" value="Genomic_DNA"/>
</dbReference>
<reference evidence="2" key="2">
    <citation type="submission" date="2020-05" db="UniProtKB">
        <authorList>
            <consortium name="EnsemblMetazoa"/>
        </authorList>
    </citation>
    <scope>IDENTIFICATION</scope>
</reference>
<organism evidence="1">
    <name type="scientific">Anopheles sinensis</name>
    <name type="common">Mosquito</name>
    <dbReference type="NCBI Taxonomy" id="74873"/>
    <lineage>
        <taxon>Eukaryota</taxon>
        <taxon>Metazoa</taxon>
        <taxon>Ecdysozoa</taxon>
        <taxon>Arthropoda</taxon>
        <taxon>Hexapoda</taxon>
        <taxon>Insecta</taxon>
        <taxon>Pterygota</taxon>
        <taxon>Neoptera</taxon>
        <taxon>Endopterygota</taxon>
        <taxon>Diptera</taxon>
        <taxon>Nematocera</taxon>
        <taxon>Culicoidea</taxon>
        <taxon>Culicidae</taxon>
        <taxon>Anophelinae</taxon>
        <taxon>Anopheles</taxon>
    </lineage>
</organism>
<dbReference type="GO" id="GO:0016740">
    <property type="term" value="F:transferase activity"/>
    <property type="evidence" value="ECO:0007669"/>
    <property type="project" value="UniProtKB-KW"/>
</dbReference>
<evidence type="ECO:0000313" key="3">
    <source>
        <dbReference type="Proteomes" id="UP000030765"/>
    </source>
</evidence>
<reference evidence="1 3" key="1">
    <citation type="journal article" date="2014" name="BMC Genomics">
        <title>Genome sequence of Anopheles sinensis provides insight into genetics basis of mosquito competence for malaria parasites.</title>
        <authorList>
            <person name="Zhou D."/>
            <person name="Zhang D."/>
            <person name="Ding G."/>
            <person name="Shi L."/>
            <person name="Hou Q."/>
            <person name="Ye Y."/>
            <person name="Xu Y."/>
            <person name="Zhou H."/>
            <person name="Xiong C."/>
            <person name="Li S."/>
            <person name="Yu J."/>
            <person name="Hong S."/>
            <person name="Yu X."/>
            <person name="Zou P."/>
            <person name="Chen C."/>
            <person name="Chang X."/>
            <person name="Wang W."/>
            <person name="Lv Y."/>
            <person name="Sun Y."/>
            <person name="Ma L."/>
            <person name="Shen B."/>
            <person name="Zhu C."/>
        </authorList>
    </citation>
    <scope>NUCLEOTIDE SEQUENCE [LARGE SCALE GENOMIC DNA]</scope>
</reference>
<dbReference type="Proteomes" id="UP000030765">
    <property type="component" value="Unassembled WGS sequence"/>
</dbReference>
<dbReference type="EnsemblMetazoa" id="ASIC018606-RA">
    <property type="protein sequence ID" value="ASIC018606-PA"/>
    <property type="gene ID" value="ASIC018606"/>
</dbReference>
<evidence type="ECO:0000313" key="1">
    <source>
        <dbReference type="EMBL" id="KFB50336.1"/>
    </source>
</evidence>
<name>A0A084WJE2_ANOSI</name>
<keyword evidence="3" id="KW-1185">Reference proteome</keyword>
<dbReference type="AlphaFoldDB" id="A0A084WJE2"/>
<protein>
    <submittedName>
        <fullName evidence="1 2">Glycosyl transferase family 2</fullName>
    </submittedName>
</protein>
<dbReference type="EMBL" id="ATLV01024018">
    <property type="status" value="NOT_ANNOTATED_CDS"/>
    <property type="molecule type" value="Genomic_DNA"/>
</dbReference>
<evidence type="ECO:0000313" key="2">
    <source>
        <dbReference type="EnsemblMetazoa" id="ASIC018606-PA"/>
    </source>
</evidence>